<protein>
    <submittedName>
        <fullName evidence="2">Uncharacterized protein</fullName>
    </submittedName>
</protein>
<name>A0A6J4VLZ4_9BACT</name>
<feature type="region of interest" description="Disordered" evidence="1">
    <location>
        <begin position="62"/>
        <end position="96"/>
    </location>
</feature>
<evidence type="ECO:0000256" key="1">
    <source>
        <dbReference type="SAM" id="MobiDB-lite"/>
    </source>
</evidence>
<dbReference type="AlphaFoldDB" id="A0A6J4VLZ4"/>
<accession>A0A6J4VLZ4</accession>
<sequence>MCRGNWKLPCPCFRRCGQRAWSRGANLQIRMAFDGRSPLPTPPPLYRASADGYGLIRTEHADPRQATHSAPDRQDCKPFVNGKTLACSGSGRRKRR</sequence>
<proteinExistence type="predicted"/>
<gene>
    <name evidence="2" type="ORF">AVDCRST_MAG87-3557</name>
</gene>
<evidence type="ECO:0000313" key="2">
    <source>
        <dbReference type="EMBL" id="CAA9582637.1"/>
    </source>
</evidence>
<organism evidence="2">
    <name type="scientific">uncultured Thermomicrobiales bacterium</name>
    <dbReference type="NCBI Taxonomy" id="1645740"/>
    <lineage>
        <taxon>Bacteria</taxon>
        <taxon>Pseudomonadati</taxon>
        <taxon>Thermomicrobiota</taxon>
        <taxon>Thermomicrobia</taxon>
        <taxon>Thermomicrobiales</taxon>
        <taxon>environmental samples</taxon>
    </lineage>
</organism>
<feature type="compositionally biased region" description="Basic and acidic residues" evidence="1">
    <location>
        <begin position="62"/>
        <end position="76"/>
    </location>
</feature>
<reference evidence="2" key="1">
    <citation type="submission" date="2020-02" db="EMBL/GenBank/DDBJ databases">
        <authorList>
            <person name="Meier V. D."/>
        </authorList>
    </citation>
    <scope>NUCLEOTIDE SEQUENCE</scope>
    <source>
        <strain evidence="2">AVDCRST_MAG87</strain>
    </source>
</reference>
<dbReference type="EMBL" id="CADCWJ010000779">
    <property type="protein sequence ID" value="CAA9582637.1"/>
    <property type="molecule type" value="Genomic_DNA"/>
</dbReference>